<gene>
    <name evidence="3" type="ORF">PPACK8108_LOCUS10311</name>
</gene>
<dbReference type="Proteomes" id="UP001153365">
    <property type="component" value="Unassembled WGS sequence"/>
</dbReference>
<dbReference type="AlphaFoldDB" id="A0AAV0AYM8"/>
<reference evidence="3" key="1">
    <citation type="submission" date="2022-06" db="EMBL/GenBank/DDBJ databases">
        <authorList>
            <consortium name="SYNGENTA / RWTH Aachen University"/>
        </authorList>
    </citation>
    <scope>NUCLEOTIDE SEQUENCE</scope>
</reference>
<evidence type="ECO:0000313" key="4">
    <source>
        <dbReference type="Proteomes" id="UP001153365"/>
    </source>
</evidence>
<feature type="region of interest" description="Disordered" evidence="1">
    <location>
        <begin position="144"/>
        <end position="165"/>
    </location>
</feature>
<organism evidence="3 4">
    <name type="scientific">Phakopsora pachyrhizi</name>
    <name type="common">Asian soybean rust disease fungus</name>
    <dbReference type="NCBI Taxonomy" id="170000"/>
    <lineage>
        <taxon>Eukaryota</taxon>
        <taxon>Fungi</taxon>
        <taxon>Dikarya</taxon>
        <taxon>Basidiomycota</taxon>
        <taxon>Pucciniomycotina</taxon>
        <taxon>Pucciniomycetes</taxon>
        <taxon>Pucciniales</taxon>
        <taxon>Phakopsoraceae</taxon>
        <taxon>Phakopsora</taxon>
    </lineage>
</organism>
<sequence>MLKHHCNHHGGYLSGHEVVRNKELDDVDPIDHSREPSNQPHYQRKHQIQSSSLSDRSMNNRSQRVIIPLFLITLVITSLLLYSSDDCDFCHGGFGFARFDPSSTSTAETGVDRLSLPIITTGITAEGGVNPKFDRRHPTLLISERQLSTSDDQPTVTDGSRGAGSGWSTRSVLVLLPAQFSG</sequence>
<feature type="compositionally biased region" description="Polar residues" evidence="1">
    <location>
        <begin position="145"/>
        <end position="158"/>
    </location>
</feature>
<name>A0AAV0AYM8_PHAPC</name>
<evidence type="ECO:0000256" key="2">
    <source>
        <dbReference type="SAM" id="Phobius"/>
    </source>
</evidence>
<comment type="caution">
    <text evidence="3">The sequence shown here is derived from an EMBL/GenBank/DDBJ whole genome shotgun (WGS) entry which is preliminary data.</text>
</comment>
<protein>
    <submittedName>
        <fullName evidence="3">Expressed protein</fullName>
    </submittedName>
</protein>
<evidence type="ECO:0000313" key="3">
    <source>
        <dbReference type="EMBL" id="CAH7675319.1"/>
    </source>
</evidence>
<feature type="transmembrane region" description="Helical" evidence="2">
    <location>
        <begin position="65"/>
        <end position="82"/>
    </location>
</feature>
<keyword evidence="2" id="KW-1133">Transmembrane helix</keyword>
<evidence type="ECO:0000256" key="1">
    <source>
        <dbReference type="SAM" id="MobiDB-lite"/>
    </source>
</evidence>
<dbReference type="EMBL" id="CALTRL010002308">
    <property type="protein sequence ID" value="CAH7675319.1"/>
    <property type="molecule type" value="Genomic_DNA"/>
</dbReference>
<keyword evidence="2" id="KW-0472">Membrane</keyword>
<feature type="compositionally biased region" description="Polar residues" evidence="1">
    <location>
        <begin position="48"/>
        <end position="57"/>
    </location>
</feature>
<keyword evidence="4" id="KW-1185">Reference proteome</keyword>
<keyword evidence="2" id="KW-0812">Transmembrane</keyword>
<accession>A0AAV0AYM8</accession>
<proteinExistence type="predicted"/>
<feature type="region of interest" description="Disordered" evidence="1">
    <location>
        <begin position="27"/>
        <end position="57"/>
    </location>
</feature>